<organism evidence="1 2">
    <name type="scientific">Nitrospira lenta</name>
    <dbReference type="NCBI Taxonomy" id="1436998"/>
    <lineage>
        <taxon>Bacteria</taxon>
        <taxon>Pseudomonadati</taxon>
        <taxon>Nitrospirota</taxon>
        <taxon>Nitrospiria</taxon>
        <taxon>Nitrospirales</taxon>
        <taxon>Nitrospiraceae</taxon>
        <taxon>Nitrospira</taxon>
    </lineage>
</organism>
<proteinExistence type="predicted"/>
<protein>
    <submittedName>
        <fullName evidence="1">Uncharacterized protein</fullName>
    </submittedName>
</protein>
<reference evidence="2" key="1">
    <citation type="submission" date="2018-04" db="EMBL/GenBank/DDBJ databases">
        <authorList>
            <person name="Lucker S."/>
            <person name="Sakoula D."/>
        </authorList>
    </citation>
    <scope>NUCLEOTIDE SEQUENCE [LARGE SCALE GENOMIC DNA]</scope>
</reference>
<accession>A0A330L0I1</accession>
<evidence type="ECO:0000313" key="1">
    <source>
        <dbReference type="EMBL" id="SPP63240.1"/>
    </source>
</evidence>
<keyword evidence="2" id="KW-1185">Reference proteome</keyword>
<name>A0A330L0I1_9BACT</name>
<gene>
    <name evidence="1" type="ORF">NITLEN_10326</name>
</gene>
<dbReference type="Proteomes" id="UP000248168">
    <property type="component" value="Unassembled WGS sequence"/>
</dbReference>
<dbReference type="InParanoid" id="A0A330L0I1"/>
<evidence type="ECO:0000313" key="2">
    <source>
        <dbReference type="Proteomes" id="UP000248168"/>
    </source>
</evidence>
<dbReference type="AlphaFoldDB" id="A0A330L0I1"/>
<dbReference type="EMBL" id="OUNR01000001">
    <property type="protein sequence ID" value="SPP63240.1"/>
    <property type="molecule type" value="Genomic_DNA"/>
</dbReference>
<sequence>MALGETRRGLVIPGLAVVVWCPR</sequence>